<accession>A0A743CCF4</accession>
<dbReference type="EMBL" id="DAAUKB010000004">
    <property type="protein sequence ID" value="HAF1791874.1"/>
    <property type="molecule type" value="Genomic_DNA"/>
</dbReference>
<dbReference type="InterPro" id="IPR010444">
    <property type="entry name" value="Phage_lambda_Kil"/>
</dbReference>
<dbReference type="GO" id="GO:0051301">
    <property type="term" value="P:cell division"/>
    <property type="evidence" value="ECO:0007669"/>
    <property type="project" value="UniProtKB-KW"/>
</dbReference>
<dbReference type="AlphaFoldDB" id="A0A743CCF4"/>
<proteinExistence type="predicted"/>
<organism evidence="1">
    <name type="scientific">Salmonella enterica</name>
    <name type="common">Salmonella choleraesuis</name>
    <dbReference type="NCBI Taxonomy" id="28901"/>
    <lineage>
        <taxon>Bacteria</taxon>
        <taxon>Pseudomonadati</taxon>
        <taxon>Pseudomonadota</taxon>
        <taxon>Gammaproteobacteria</taxon>
        <taxon>Enterobacterales</taxon>
        <taxon>Enterobacteriaceae</taxon>
        <taxon>Salmonella</taxon>
    </lineage>
</organism>
<dbReference type="Pfam" id="PF06301">
    <property type="entry name" value="Lambda_Kil"/>
    <property type="match status" value="1"/>
</dbReference>
<sequence>MINQKLLRAAQSKLAIAVYLGDGEMWQQAMRQIKIAIGANWYRREKH</sequence>
<comment type="caution">
    <text evidence="1">The sequence shown here is derived from an EMBL/GenBank/DDBJ whole genome shotgun (WGS) entry which is preliminary data.</text>
</comment>
<reference evidence="1" key="2">
    <citation type="submission" date="2020-02" db="EMBL/GenBank/DDBJ databases">
        <authorList>
            <consortium name="NCBI Pathogen Detection Project"/>
        </authorList>
    </citation>
    <scope>NUCLEOTIDE SEQUENCE</scope>
    <source>
        <strain evidence="1">MA.AU5 KAK-SR</strain>
    </source>
</reference>
<keyword evidence="1" id="KW-0132">Cell division</keyword>
<name>A0A743CCF4_SALER</name>
<evidence type="ECO:0000313" key="1">
    <source>
        <dbReference type="EMBL" id="HAF1791874.1"/>
    </source>
</evidence>
<reference evidence="1" key="1">
    <citation type="journal article" date="2018" name="Genome Biol.">
        <title>SKESA: strategic k-mer extension for scrupulous assemblies.</title>
        <authorList>
            <person name="Souvorov A."/>
            <person name="Agarwala R."/>
            <person name="Lipman D.J."/>
        </authorList>
    </citation>
    <scope>NUCLEOTIDE SEQUENCE</scope>
    <source>
        <strain evidence="1">MA.AU5 KAK-SR</strain>
    </source>
</reference>
<gene>
    <name evidence="1" type="ORF">G9B33_002895</name>
</gene>
<protein>
    <submittedName>
        <fullName evidence="1">Host cell division inhibitory peptide Kil</fullName>
    </submittedName>
</protein>
<keyword evidence="1" id="KW-0131">Cell cycle</keyword>